<feature type="non-terminal residue" evidence="1">
    <location>
        <position position="1"/>
    </location>
</feature>
<protein>
    <submittedName>
        <fullName evidence="1">Uncharacterized protein</fullName>
    </submittedName>
</protein>
<proteinExistence type="predicted"/>
<accession>A0AAE0YT66</accession>
<sequence length="89" mass="9939">PHPCHDPDTRCQYYLTYPGSVSVDIDPVGPTPVMILIPDVNTILPIRARCCVKNLVQYNPVAPTPVIILIPDVNTILPIRALCRLRLIR</sequence>
<evidence type="ECO:0000313" key="2">
    <source>
        <dbReference type="Proteomes" id="UP001283361"/>
    </source>
</evidence>
<gene>
    <name evidence="1" type="ORF">RRG08_058989</name>
</gene>
<reference evidence="1" key="1">
    <citation type="journal article" date="2023" name="G3 (Bethesda)">
        <title>A reference genome for the long-term kleptoplast-retaining sea slug Elysia crispata morphotype clarki.</title>
        <authorList>
            <person name="Eastman K.E."/>
            <person name="Pendleton A.L."/>
            <person name="Shaikh M.A."/>
            <person name="Suttiyut T."/>
            <person name="Ogas R."/>
            <person name="Tomko P."/>
            <person name="Gavelis G."/>
            <person name="Widhalm J.R."/>
            <person name="Wisecaver J.H."/>
        </authorList>
    </citation>
    <scope>NUCLEOTIDE SEQUENCE</scope>
    <source>
        <strain evidence="1">ECLA1</strain>
    </source>
</reference>
<comment type="caution">
    <text evidence="1">The sequence shown here is derived from an EMBL/GenBank/DDBJ whole genome shotgun (WGS) entry which is preliminary data.</text>
</comment>
<dbReference type="AlphaFoldDB" id="A0AAE0YT66"/>
<dbReference type="EMBL" id="JAWDGP010005491">
    <property type="protein sequence ID" value="KAK3756633.1"/>
    <property type="molecule type" value="Genomic_DNA"/>
</dbReference>
<keyword evidence="2" id="KW-1185">Reference proteome</keyword>
<name>A0AAE0YT66_9GAST</name>
<dbReference type="Proteomes" id="UP001283361">
    <property type="component" value="Unassembled WGS sequence"/>
</dbReference>
<organism evidence="1 2">
    <name type="scientific">Elysia crispata</name>
    <name type="common">lettuce slug</name>
    <dbReference type="NCBI Taxonomy" id="231223"/>
    <lineage>
        <taxon>Eukaryota</taxon>
        <taxon>Metazoa</taxon>
        <taxon>Spiralia</taxon>
        <taxon>Lophotrochozoa</taxon>
        <taxon>Mollusca</taxon>
        <taxon>Gastropoda</taxon>
        <taxon>Heterobranchia</taxon>
        <taxon>Euthyneura</taxon>
        <taxon>Panpulmonata</taxon>
        <taxon>Sacoglossa</taxon>
        <taxon>Placobranchoidea</taxon>
        <taxon>Plakobranchidae</taxon>
        <taxon>Elysia</taxon>
    </lineage>
</organism>
<evidence type="ECO:0000313" key="1">
    <source>
        <dbReference type="EMBL" id="KAK3756633.1"/>
    </source>
</evidence>